<dbReference type="AlphaFoldDB" id="A0AAE9L6W1"/>
<accession>A0AAE9L6W1</accession>
<sequence>MTLLRRKFDFSTIPSDTKKFKQHTPKTQTPNNQAQNQIPNTSRLTLEDQGTTHYKLIIIRSITPNGVSSIMNYVINQV</sequence>
<evidence type="ECO:0000313" key="3">
    <source>
        <dbReference type="EMBL" id="URJ27716.1"/>
    </source>
</evidence>
<reference evidence="3" key="1">
    <citation type="submission" date="2022-05" db="EMBL/GenBank/DDBJ databases">
        <title>Impact of host demography and evolutionary history on endosymbiont molecular evolution: a test in carpenter ants (Genus Camponotus) and their Blochmannia endosymbionts.</title>
        <authorList>
            <person name="Manthey J.D."/>
            <person name="Giron J.C."/>
            <person name="Hruska J.P."/>
        </authorList>
    </citation>
    <scope>NUCLEOTIDE SEQUENCE</scope>
    <source>
        <strain evidence="3">C-049</strain>
        <strain evidence="2">C-050</strain>
    </source>
</reference>
<proteinExistence type="predicted"/>
<protein>
    <submittedName>
        <fullName evidence="3">Uncharacterized protein</fullName>
    </submittedName>
</protein>
<dbReference type="KEGG" id="bhb:M9394_01020"/>
<organism evidence="3 4">
    <name type="scientific">Candidatus Blochmanniella camponoti</name>
    <dbReference type="NCBI Taxonomy" id="108080"/>
    <lineage>
        <taxon>Bacteria</taxon>
        <taxon>Pseudomonadati</taxon>
        <taxon>Pseudomonadota</taxon>
        <taxon>Gammaproteobacteria</taxon>
        <taxon>Enterobacterales</taxon>
        <taxon>Enterobacteriaceae</taxon>
        <taxon>ant endosymbionts</taxon>
        <taxon>Candidatus Blochmanniella</taxon>
    </lineage>
</organism>
<dbReference type="EMBL" id="CP097751">
    <property type="protein sequence ID" value="URJ27716.1"/>
    <property type="molecule type" value="Genomic_DNA"/>
</dbReference>
<dbReference type="Proteomes" id="UP001056323">
    <property type="component" value="Chromosome"/>
</dbReference>
<feature type="region of interest" description="Disordered" evidence="1">
    <location>
        <begin position="14"/>
        <end position="42"/>
    </location>
</feature>
<keyword evidence="5" id="KW-1185">Reference proteome</keyword>
<feature type="compositionally biased region" description="Polar residues" evidence="1">
    <location>
        <begin position="25"/>
        <end position="42"/>
    </location>
</feature>
<dbReference type="Proteomes" id="UP001056483">
    <property type="component" value="Chromosome"/>
</dbReference>
<evidence type="ECO:0000256" key="1">
    <source>
        <dbReference type="SAM" id="MobiDB-lite"/>
    </source>
</evidence>
<name>A0AAE9L6W1_9ENTR</name>
<evidence type="ECO:0000313" key="2">
    <source>
        <dbReference type="EMBL" id="URJ24362.1"/>
    </source>
</evidence>
<evidence type="ECO:0000313" key="5">
    <source>
        <dbReference type="Proteomes" id="UP001056483"/>
    </source>
</evidence>
<dbReference type="RefSeq" id="WP_250247257.1">
    <property type="nucleotide sequence ID" value="NZ_CP097749.1"/>
</dbReference>
<evidence type="ECO:0000313" key="4">
    <source>
        <dbReference type="Proteomes" id="UP001056323"/>
    </source>
</evidence>
<gene>
    <name evidence="3" type="ORF">M9394_01020</name>
    <name evidence="2" type="ORF">M9404_02380</name>
</gene>
<dbReference type="EMBL" id="CP097750">
    <property type="protein sequence ID" value="URJ24362.1"/>
    <property type="molecule type" value="Genomic_DNA"/>
</dbReference>